<reference evidence="1 2" key="1">
    <citation type="submission" date="2016-11" db="EMBL/GenBank/DDBJ databases">
        <authorList>
            <person name="Jaros S."/>
            <person name="Januszkiewicz K."/>
            <person name="Wedrychowicz H."/>
        </authorList>
    </citation>
    <scope>NUCLEOTIDE SEQUENCE [LARGE SCALE GENOMIC DNA]</scope>
    <source>
        <strain evidence="1 2">DSM 18772</strain>
    </source>
</reference>
<evidence type="ECO:0000313" key="2">
    <source>
        <dbReference type="Proteomes" id="UP000184510"/>
    </source>
</evidence>
<name>A0A1M6GT57_9BACT</name>
<keyword evidence="2" id="KW-1185">Reference proteome</keyword>
<sequence length="310" mass="35371">MRTLLNKQRVRVVPKALMTSGAVETRLVVPVDFESDGVKKYHLKELKRVGDSMLPAAHGPATRRNIEGRIIVHRDQPKEPHTWTQIWGRHQFCGRGQTEWVEDYVYRTTMRYPRTQLPAEGVEVVLLENAKGERFFSTEVIPIADEERWVTAANVMLEIFGYCWAVEETDLELPLVATRRVNWTILPQGSMPWGEVKPKLDEVISTLRNPVRQNVAQRNLQQINDYEPDQIVIGRGGFAGYVGFCFPEKGFTILESIHHNNATYILGRDWEGLSQLSKAEILDGDLAAGRLVHTSTWSHDLAAWFKRNAA</sequence>
<dbReference type="STRING" id="1123071.SAMN02745181_1259"/>
<dbReference type="EMBL" id="FQYR01000003">
    <property type="protein sequence ID" value="SHJ13107.1"/>
    <property type="molecule type" value="Genomic_DNA"/>
</dbReference>
<evidence type="ECO:0000313" key="1">
    <source>
        <dbReference type="EMBL" id="SHJ13107.1"/>
    </source>
</evidence>
<proteinExistence type="predicted"/>
<dbReference type="OrthoDB" id="4775248at2"/>
<accession>A0A1M6GT57</accession>
<gene>
    <name evidence="1" type="ORF">SAMN02745181_1259</name>
</gene>
<dbReference type="Proteomes" id="UP000184510">
    <property type="component" value="Unassembled WGS sequence"/>
</dbReference>
<organism evidence="1 2">
    <name type="scientific">Rubritalea squalenifaciens DSM 18772</name>
    <dbReference type="NCBI Taxonomy" id="1123071"/>
    <lineage>
        <taxon>Bacteria</taxon>
        <taxon>Pseudomonadati</taxon>
        <taxon>Verrucomicrobiota</taxon>
        <taxon>Verrucomicrobiia</taxon>
        <taxon>Verrucomicrobiales</taxon>
        <taxon>Rubritaleaceae</taxon>
        <taxon>Rubritalea</taxon>
    </lineage>
</organism>
<dbReference type="AlphaFoldDB" id="A0A1M6GT57"/>
<dbReference type="RefSeq" id="WP_143158643.1">
    <property type="nucleotide sequence ID" value="NZ_FQYR01000003.1"/>
</dbReference>
<dbReference type="InParanoid" id="A0A1M6GT57"/>
<protein>
    <submittedName>
        <fullName evidence="1">Uncharacterized protein</fullName>
    </submittedName>
</protein>